<accession>A0ABY0GRJ6</accession>
<organism evidence="2 3">
    <name type="scientific">Monosporascus cannonballus</name>
    <dbReference type="NCBI Taxonomy" id="155416"/>
    <lineage>
        <taxon>Eukaryota</taxon>
        <taxon>Fungi</taxon>
        <taxon>Dikarya</taxon>
        <taxon>Ascomycota</taxon>
        <taxon>Pezizomycotina</taxon>
        <taxon>Sordariomycetes</taxon>
        <taxon>Xylariomycetidae</taxon>
        <taxon>Xylariales</taxon>
        <taxon>Xylariales incertae sedis</taxon>
        <taxon>Monosporascus</taxon>
    </lineage>
</organism>
<feature type="region of interest" description="Disordered" evidence="1">
    <location>
        <begin position="1"/>
        <end position="28"/>
    </location>
</feature>
<dbReference type="EMBL" id="QJNS01000710">
    <property type="protein sequence ID" value="RYO75014.1"/>
    <property type="molecule type" value="Genomic_DNA"/>
</dbReference>
<dbReference type="Proteomes" id="UP000294003">
    <property type="component" value="Unassembled WGS sequence"/>
</dbReference>
<gene>
    <name evidence="2" type="ORF">DL762_010215</name>
</gene>
<evidence type="ECO:0000256" key="1">
    <source>
        <dbReference type="SAM" id="MobiDB-lite"/>
    </source>
</evidence>
<sequence>MVKKSPRPLDELKNQVDPYLETSTDKDNARFQEVVKPWADTNRQIPAAIVQRMSEEQVSQCRSALGVGGHS</sequence>
<reference evidence="2 3" key="1">
    <citation type="submission" date="2018-06" db="EMBL/GenBank/DDBJ databases">
        <title>Complete Genomes of Monosporascus.</title>
        <authorList>
            <person name="Robinson A.J."/>
            <person name="Natvig D.O."/>
        </authorList>
    </citation>
    <scope>NUCLEOTIDE SEQUENCE [LARGE SCALE GENOMIC DNA]</scope>
    <source>
        <strain evidence="2 3">CBS 609.92</strain>
    </source>
</reference>
<comment type="caution">
    <text evidence="2">The sequence shown here is derived from an EMBL/GenBank/DDBJ whole genome shotgun (WGS) entry which is preliminary data.</text>
</comment>
<protein>
    <submittedName>
        <fullName evidence="2">Uncharacterized protein</fullName>
    </submittedName>
</protein>
<keyword evidence="3" id="KW-1185">Reference proteome</keyword>
<name>A0ABY0GRJ6_9PEZI</name>
<evidence type="ECO:0000313" key="3">
    <source>
        <dbReference type="Proteomes" id="UP000294003"/>
    </source>
</evidence>
<evidence type="ECO:0000313" key="2">
    <source>
        <dbReference type="EMBL" id="RYO75014.1"/>
    </source>
</evidence>
<proteinExistence type="predicted"/>